<comment type="caution">
    <text evidence="4">The sequence shown here is derived from an EMBL/GenBank/DDBJ whole genome shotgun (WGS) entry which is preliminary data.</text>
</comment>
<protein>
    <submittedName>
        <fullName evidence="4">Uncharacterized protein</fullName>
    </submittedName>
</protein>
<evidence type="ECO:0000256" key="1">
    <source>
        <dbReference type="SAM" id="Coils"/>
    </source>
</evidence>
<organism evidence="4 5">
    <name type="scientific">Geosmithia morbida</name>
    <dbReference type="NCBI Taxonomy" id="1094350"/>
    <lineage>
        <taxon>Eukaryota</taxon>
        <taxon>Fungi</taxon>
        <taxon>Dikarya</taxon>
        <taxon>Ascomycota</taxon>
        <taxon>Pezizomycotina</taxon>
        <taxon>Sordariomycetes</taxon>
        <taxon>Hypocreomycetidae</taxon>
        <taxon>Hypocreales</taxon>
        <taxon>Bionectriaceae</taxon>
        <taxon>Geosmithia</taxon>
    </lineage>
</organism>
<feature type="coiled-coil region" evidence="1">
    <location>
        <begin position="227"/>
        <end position="261"/>
    </location>
</feature>
<sequence>MLFYIIVSAIILETTVTVCSRSGNDELRHPRESDDGHDHHHRPDGPDRISNQNSSDGDTDAEDAQPARDPDLEVRYEQRFQAKAIELARANQANEQLSTRLESARHRVGRLEKHTRGQHMRLGFFTKWYPRLLAAYRRQVHESETVEERVNALQEWSRLAHDRIELMVKMSDMMGMSSSVSSLGSSATSASTTSAASPSGWAPANPSSSSAVAVVPRFLYSHSKALVAKHKDTIGEMEGQVVELKRQLEKTTADFIDATRQLGREKRMRMQETQMRVAAEAAAVNSWLDDEGLNHSEAPVPRARSQKMVHHLQGEVLGPVDDDVSGGGSSNDRYLLSGEYDDDASPFNSGDEDEARGRGEHARRGEDSQSSEDEYDDDRLDSTDDGQAGLGLSKEATSLADELAQELGDRDFFRSSWDE</sequence>
<keyword evidence="1" id="KW-0175">Coiled coil</keyword>
<reference evidence="4" key="1">
    <citation type="submission" date="2020-03" db="EMBL/GenBank/DDBJ databases">
        <title>Site-based positive gene gene selection in Geosmithia morbida across the United States reveals a broad range of putative effectors and factors for local host and environmental adapation.</title>
        <authorList>
            <person name="Onufrak A."/>
            <person name="Murdoch R.W."/>
            <person name="Gazis R."/>
            <person name="Huff M."/>
            <person name="Staton M."/>
            <person name="Klingeman W."/>
            <person name="Hadziabdic D."/>
        </authorList>
    </citation>
    <scope>NUCLEOTIDE SEQUENCE</scope>
    <source>
        <strain evidence="4">1262</strain>
    </source>
</reference>
<keyword evidence="5" id="KW-1185">Reference proteome</keyword>
<proteinExistence type="predicted"/>
<dbReference type="AlphaFoldDB" id="A0A9P4Z465"/>
<accession>A0A9P4Z465</accession>
<dbReference type="Proteomes" id="UP000749293">
    <property type="component" value="Unassembled WGS sequence"/>
</dbReference>
<feature type="signal peptide" evidence="3">
    <location>
        <begin position="1"/>
        <end position="17"/>
    </location>
</feature>
<feature type="region of interest" description="Disordered" evidence="2">
    <location>
        <begin position="23"/>
        <end position="70"/>
    </location>
</feature>
<keyword evidence="3" id="KW-0732">Signal</keyword>
<evidence type="ECO:0000313" key="4">
    <source>
        <dbReference type="EMBL" id="KAF4126928.1"/>
    </source>
</evidence>
<feature type="compositionally biased region" description="Acidic residues" evidence="2">
    <location>
        <begin position="339"/>
        <end position="354"/>
    </location>
</feature>
<name>A0A9P4Z465_9HYPO</name>
<evidence type="ECO:0000256" key="3">
    <source>
        <dbReference type="SAM" id="SignalP"/>
    </source>
</evidence>
<gene>
    <name evidence="4" type="ORF">GMORB2_0665</name>
</gene>
<feature type="region of interest" description="Disordered" evidence="2">
    <location>
        <begin position="317"/>
        <end position="394"/>
    </location>
</feature>
<feature type="compositionally biased region" description="Basic and acidic residues" evidence="2">
    <location>
        <begin position="355"/>
        <end position="367"/>
    </location>
</feature>
<dbReference type="GeneID" id="55966895"/>
<feature type="compositionally biased region" description="Basic and acidic residues" evidence="2">
    <location>
        <begin position="23"/>
        <end position="47"/>
    </location>
</feature>
<feature type="region of interest" description="Disordered" evidence="2">
    <location>
        <begin position="178"/>
        <end position="206"/>
    </location>
</feature>
<feature type="chain" id="PRO_5040414636" evidence="3">
    <location>
        <begin position="18"/>
        <end position="419"/>
    </location>
</feature>
<feature type="compositionally biased region" description="Acidic residues" evidence="2">
    <location>
        <begin position="369"/>
        <end position="379"/>
    </location>
</feature>
<dbReference type="RefSeq" id="XP_035325580.1">
    <property type="nucleotide sequence ID" value="XM_035462650.1"/>
</dbReference>
<feature type="coiled-coil region" evidence="1">
    <location>
        <begin position="87"/>
        <end position="114"/>
    </location>
</feature>
<evidence type="ECO:0000313" key="5">
    <source>
        <dbReference type="Proteomes" id="UP000749293"/>
    </source>
</evidence>
<dbReference type="EMBL" id="JAANYQ010000001">
    <property type="protein sequence ID" value="KAF4126928.1"/>
    <property type="molecule type" value="Genomic_DNA"/>
</dbReference>
<evidence type="ECO:0000256" key="2">
    <source>
        <dbReference type="SAM" id="MobiDB-lite"/>
    </source>
</evidence>